<keyword evidence="2" id="KW-0695">RNA-directed DNA polymerase</keyword>
<proteinExistence type="predicted"/>
<dbReference type="AlphaFoldDB" id="T0YM49"/>
<evidence type="ECO:0000313" key="2">
    <source>
        <dbReference type="EMBL" id="EQD36501.1"/>
    </source>
</evidence>
<feature type="domain" description="Group II intron maturase-specific" evidence="1">
    <location>
        <begin position="5"/>
        <end position="56"/>
    </location>
</feature>
<accession>T0YM49</accession>
<name>T0YM49_9ZZZZ</name>
<evidence type="ECO:0000259" key="1">
    <source>
        <dbReference type="Pfam" id="PF08388"/>
    </source>
</evidence>
<sequence length="88" mass="10317">NVAPWDEVRVRLNHLLRGWATYFGYGTRLMAYRAADHHVYESVRGFLKRRHKVPSRGTRPFSHHVVYEKLGVLRLRRMHIGAPPTAAR</sequence>
<gene>
    <name evidence="2" type="ORF">B2A_12136</name>
</gene>
<dbReference type="Pfam" id="PF08388">
    <property type="entry name" value="GIIM"/>
    <property type="match status" value="1"/>
</dbReference>
<comment type="caution">
    <text evidence="2">The sequence shown here is derived from an EMBL/GenBank/DDBJ whole genome shotgun (WGS) entry which is preliminary data.</text>
</comment>
<dbReference type="InterPro" id="IPR013597">
    <property type="entry name" value="Mat_intron_G2"/>
</dbReference>
<reference evidence="2" key="1">
    <citation type="submission" date="2013-08" db="EMBL/GenBank/DDBJ databases">
        <authorList>
            <person name="Mendez C."/>
            <person name="Richter M."/>
            <person name="Ferrer M."/>
            <person name="Sanchez J."/>
        </authorList>
    </citation>
    <scope>NUCLEOTIDE SEQUENCE</scope>
</reference>
<organism evidence="2">
    <name type="scientific">mine drainage metagenome</name>
    <dbReference type="NCBI Taxonomy" id="410659"/>
    <lineage>
        <taxon>unclassified sequences</taxon>
        <taxon>metagenomes</taxon>
        <taxon>ecological metagenomes</taxon>
    </lineage>
</organism>
<keyword evidence="2" id="KW-0548">Nucleotidyltransferase</keyword>
<dbReference type="GO" id="GO:0003964">
    <property type="term" value="F:RNA-directed DNA polymerase activity"/>
    <property type="evidence" value="ECO:0007669"/>
    <property type="project" value="UniProtKB-KW"/>
</dbReference>
<feature type="non-terminal residue" evidence="2">
    <location>
        <position position="1"/>
    </location>
</feature>
<keyword evidence="2" id="KW-0808">Transferase</keyword>
<protein>
    <submittedName>
        <fullName evidence="2">RNA-directed DNA polymerase (Reverse transcriptase)</fullName>
    </submittedName>
</protein>
<dbReference type="EMBL" id="AUZZ01008747">
    <property type="protein sequence ID" value="EQD36501.1"/>
    <property type="molecule type" value="Genomic_DNA"/>
</dbReference>
<reference evidence="2" key="2">
    <citation type="journal article" date="2014" name="ISME J.">
        <title>Microbial stratification in low pH oxic and suboxic macroscopic growths along an acid mine drainage.</title>
        <authorList>
            <person name="Mendez-Garcia C."/>
            <person name="Mesa V."/>
            <person name="Sprenger R.R."/>
            <person name="Richter M."/>
            <person name="Diez M.S."/>
            <person name="Solano J."/>
            <person name="Bargiela R."/>
            <person name="Golyshina O.V."/>
            <person name="Manteca A."/>
            <person name="Ramos J.L."/>
            <person name="Gallego J.R."/>
            <person name="Llorente I."/>
            <person name="Martins Dos Santos V.A."/>
            <person name="Jensen O.N."/>
            <person name="Pelaez A.I."/>
            <person name="Sanchez J."/>
            <person name="Ferrer M."/>
        </authorList>
    </citation>
    <scope>NUCLEOTIDE SEQUENCE</scope>
</reference>